<dbReference type="InterPro" id="IPR051199">
    <property type="entry name" value="LPS_LOS_Heptosyltrfase"/>
</dbReference>
<dbReference type="Gene3D" id="3.40.50.2000">
    <property type="entry name" value="Glycogen Phosphorylase B"/>
    <property type="match status" value="2"/>
</dbReference>
<evidence type="ECO:0000313" key="3">
    <source>
        <dbReference type="EMBL" id="EDY21959.1"/>
    </source>
</evidence>
<reference evidence="3 4" key="1">
    <citation type="journal article" date="2011" name="J. Bacteriol.">
        <title>Genome sequence of Chthoniobacter flavus Ellin428, an aerobic heterotrophic soil bacterium.</title>
        <authorList>
            <person name="Kant R."/>
            <person name="van Passel M.W."/>
            <person name="Palva A."/>
            <person name="Lucas S."/>
            <person name="Lapidus A."/>
            <person name="Glavina Del Rio T."/>
            <person name="Dalin E."/>
            <person name="Tice H."/>
            <person name="Bruce D."/>
            <person name="Goodwin L."/>
            <person name="Pitluck S."/>
            <person name="Larimer F.W."/>
            <person name="Land M.L."/>
            <person name="Hauser L."/>
            <person name="Sangwan P."/>
            <person name="de Vos W.M."/>
            <person name="Janssen P.H."/>
            <person name="Smidt H."/>
        </authorList>
    </citation>
    <scope>NUCLEOTIDE SEQUENCE [LARGE SCALE GENOMIC DNA]</scope>
    <source>
        <strain evidence="3 4">Ellin428</strain>
    </source>
</reference>
<evidence type="ECO:0000256" key="2">
    <source>
        <dbReference type="ARBA" id="ARBA00022679"/>
    </source>
</evidence>
<dbReference type="CDD" id="cd03789">
    <property type="entry name" value="GT9_LPS_heptosyltransferase"/>
    <property type="match status" value="1"/>
</dbReference>
<dbReference type="Proteomes" id="UP000005824">
    <property type="component" value="Unassembled WGS sequence"/>
</dbReference>
<dbReference type="EMBL" id="ABVL01000001">
    <property type="protein sequence ID" value="EDY21959.1"/>
    <property type="molecule type" value="Genomic_DNA"/>
</dbReference>
<dbReference type="GO" id="GO:0009244">
    <property type="term" value="P:lipopolysaccharide core region biosynthetic process"/>
    <property type="evidence" value="ECO:0007669"/>
    <property type="project" value="TreeGrafter"/>
</dbReference>
<keyword evidence="1" id="KW-0328">Glycosyltransferase</keyword>
<dbReference type="Pfam" id="PF01075">
    <property type="entry name" value="Glyco_transf_9"/>
    <property type="match status" value="1"/>
</dbReference>
<keyword evidence="4" id="KW-1185">Reference proteome</keyword>
<dbReference type="PANTHER" id="PTHR30160">
    <property type="entry name" value="TETRAACYLDISACCHARIDE 4'-KINASE-RELATED"/>
    <property type="match status" value="1"/>
</dbReference>
<sequence>MPEILLSSDAPPTSNRPKLLVLEFWGLGDLTFATPLLRAAQERYDITLVGKEHATRLLQPTFPDIRFISFEAPWSAYRGKYALWRWNWGKVFALFRQLRAEPFDAAVSVRNDPRDHLVMLLAGARKRYGFAVWGSDAFLTDPLTRSLPQQHKVEDWRDIGRALDLPGMDDAGPQLDHAQYRSESVDQMFAGLSGKPILCLHPGARIGVRRWPEAYFVRLVEKLRARFHFDFVLVPGPEGCGPALTSLADRVLRPLTVPELVDVLGRVDLLLCNDSGPGHIAAACGRPVIPIFGPTNPDWFRPWGDQHHVVIRDICPWRPCFDYCKFAEPFCMTRLAPDRVWPEIREHLCNLIDRGLLSREFAGVEALPVS</sequence>
<dbReference type="AlphaFoldDB" id="B4CTS1"/>
<keyword evidence="2 3" id="KW-0808">Transferase</keyword>
<protein>
    <submittedName>
        <fullName evidence="3">Glycosyl transferase family 9</fullName>
    </submittedName>
</protein>
<comment type="caution">
    <text evidence="3">The sequence shown here is derived from an EMBL/GenBank/DDBJ whole genome shotgun (WGS) entry which is preliminary data.</text>
</comment>
<dbReference type="GO" id="GO:0008713">
    <property type="term" value="F:ADP-heptose-lipopolysaccharide heptosyltransferase activity"/>
    <property type="evidence" value="ECO:0007669"/>
    <property type="project" value="TreeGrafter"/>
</dbReference>
<gene>
    <name evidence="3" type="ORF">CfE428DRAFT_0084</name>
</gene>
<dbReference type="SUPFAM" id="SSF53756">
    <property type="entry name" value="UDP-Glycosyltransferase/glycogen phosphorylase"/>
    <property type="match status" value="1"/>
</dbReference>
<dbReference type="STRING" id="497964.CfE428DRAFT_0084"/>
<dbReference type="eggNOG" id="COG0859">
    <property type="taxonomic scope" value="Bacteria"/>
</dbReference>
<name>B4CTS1_9BACT</name>
<evidence type="ECO:0000313" key="4">
    <source>
        <dbReference type="Proteomes" id="UP000005824"/>
    </source>
</evidence>
<organism evidence="3 4">
    <name type="scientific">Chthoniobacter flavus Ellin428</name>
    <dbReference type="NCBI Taxonomy" id="497964"/>
    <lineage>
        <taxon>Bacteria</taxon>
        <taxon>Pseudomonadati</taxon>
        <taxon>Verrucomicrobiota</taxon>
        <taxon>Spartobacteria</taxon>
        <taxon>Chthoniobacterales</taxon>
        <taxon>Chthoniobacteraceae</taxon>
        <taxon>Chthoniobacter</taxon>
    </lineage>
</organism>
<evidence type="ECO:0000256" key="1">
    <source>
        <dbReference type="ARBA" id="ARBA00022676"/>
    </source>
</evidence>
<accession>B4CTS1</accession>
<dbReference type="RefSeq" id="WP_006977411.1">
    <property type="nucleotide sequence ID" value="NZ_ABVL01000001.1"/>
</dbReference>
<dbReference type="GO" id="GO:0005829">
    <property type="term" value="C:cytosol"/>
    <property type="evidence" value="ECO:0007669"/>
    <property type="project" value="TreeGrafter"/>
</dbReference>
<dbReference type="InParanoid" id="B4CTS1"/>
<proteinExistence type="predicted"/>
<dbReference type="InterPro" id="IPR002201">
    <property type="entry name" value="Glyco_trans_9"/>
</dbReference>